<dbReference type="AlphaFoldDB" id="A0AAE1G726"/>
<dbReference type="EMBL" id="JAWQEG010000636">
    <property type="protein sequence ID" value="KAK3887351.1"/>
    <property type="molecule type" value="Genomic_DNA"/>
</dbReference>
<protein>
    <submittedName>
        <fullName evidence="2">Uncharacterized protein</fullName>
    </submittedName>
</protein>
<name>A0AAE1G726_PETCI</name>
<comment type="caution">
    <text evidence="2">The sequence shown here is derived from an EMBL/GenBank/DDBJ whole genome shotgun (WGS) entry which is preliminary data.</text>
</comment>
<organism evidence="2 3">
    <name type="scientific">Petrolisthes cinctipes</name>
    <name type="common">Flat porcelain crab</name>
    <dbReference type="NCBI Taxonomy" id="88211"/>
    <lineage>
        <taxon>Eukaryota</taxon>
        <taxon>Metazoa</taxon>
        <taxon>Ecdysozoa</taxon>
        <taxon>Arthropoda</taxon>
        <taxon>Crustacea</taxon>
        <taxon>Multicrustacea</taxon>
        <taxon>Malacostraca</taxon>
        <taxon>Eumalacostraca</taxon>
        <taxon>Eucarida</taxon>
        <taxon>Decapoda</taxon>
        <taxon>Pleocyemata</taxon>
        <taxon>Anomura</taxon>
        <taxon>Galatheoidea</taxon>
        <taxon>Porcellanidae</taxon>
        <taxon>Petrolisthes</taxon>
    </lineage>
</organism>
<dbReference type="Proteomes" id="UP001286313">
    <property type="component" value="Unassembled WGS sequence"/>
</dbReference>
<gene>
    <name evidence="2" type="ORF">Pcinc_008144</name>
    <name evidence="1" type="ORF">Pcinc_008544</name>
</gene>
<evidence type="ECO:0000313" key="3">
    <source>
        <dbReference type="Proteomes" id="UP001286313"/>
    </source>
</evidence>
<proteinExistence type="predicted"/>
<dbReference type="EMBL" id="JAWQEG010000611">
    <property type="protein sequence ID" value="KAK3887758.1"/>
    <property type="molecule type" value="Genomic_DNA"/>
</dbReference>
<keyword evidence="3" id="KW-1185">Reference proteome</keyword>
<evidence type="ECO:0000313" key="1">
    <source>
        <dbReference type="EMBL" id="KAK3887351.1"/>
    </source>
</evidence>
<evidence type="ECO:0000313" key="2">
    <source>
        <dbReference type="EMBL" id="KAK3887758.1"/>
    </source>
</evidence>
<sequence>MSEEDEDGDDSKFPTVPTTSVEYDLSFQAGSYPRQGPGERGILYLISCTPVCFVESDPLNLVERYPLPVESVVESVRPRAGEVIADASWCGQ</sequence>
<accession>A0AAE1G726</accession>
<reference evidence="2" key="1">
    <citation type="submission" date="2023-10" db="EMBL/GenBank/DDBJ databases">
        <title>Genome assemblies of two species of porcelain crab, Petrolisthes cinctipes and Petrolisthes manimaculis (Anomura: Porcellanidae).</title>
        <authorList>
            <person name="Angst P."/>
        </authorList>
    </citation>
    <scope>NUCLEOTIDE SEQUENCE</scope>
    <source>
        <strain evidence="2">PB745_01</strain>
        <tissue evidence="2">Gill</tissue>
    </source>
</reference>